<dbReference type="EMBL" id="BMZI01000001">
    <property type="protein sequence ID" value="GHB07668.1"/>
    <property type="molecule type" value="Genomic_DNA"/>
</dbReference>
<dbReference type="SUPFAM" id="SSF47616">
    <property type="entry name" value="GST C-terminal domain-like"/>
    <property type="match status" value="1"/>
</dbReference>
<dbReference type="InterPro" id="IPR050213">
    <property type="entry name" value="GST_superfamily"/>
</dbReference>
<dbReference type="PROSITE" id="PS50404">
    <property type="entry name" value="GST_NTER"/>
    <property type="match status" value="1"/>
</dbReference>
<dbReference type="PANTHER" id="PTHR11571">
    <property type="entry name" value="GLUTATHIONE S-TRANSFERASE"/>
    <property type="match status" value="1"/>
</dbReference>
<name>A0ABQ3DM61_9GAMM</name>
<evidence type="ECO:0000313" key="4">
    <source>
        <dbReference type="Proteomes" id="UP000646745"/>
    </source>
</evidence>
<dbReference type="Gene3D" id="3.40.30.10">
    <property type="entry name" value="Glutaredoxin"/>
    <property type="match status" value="1"/>
</dbReference>
<dbReference type="Proteomes" id="UP000646745">
    <property type="component" value="Unassembled WGS sequence"/>
</dbReference>
<evidence type="ECO:0000259" key="2">
    <source>
        <dbReference type="PROSITE" id="PS50405"/>
    </source>
</evidence>
<feature type="domain" description="GST C-terminal" evidence="2">
    <location>
        <begin position="91"/>
        <end position="239"/>
    </location>
</feature>
<gene>
    <name evidence="3" type="primary">gst12</name>
    <name evidence="3" type="ORF">GCM10009038_01120</name>
</gene>
<evidence type="ECO:0000313" key="3">
    <source>
        <dbReference type="EMBL" id="GHB07668.1"/>
    </source>
</evidence>
<dbReference type="SUPFAM" id="SSF52833">
    <property type="entry name" value="Thioredoxin-like"/>
    <property type="match status" value="1"/>
</dbReference>
<comment type="caution">
    <text evidence="3">The sequence shown here is derived from an EMBL/GenBank/DDBJ whole genome shotgun (WGS) entry which is preliminary data.</text>
</comment>
<dbReference type="InterPro" id="IPR004046">
    <property type="entry name" value="GST_C"/>
</dbReference>
<dbReference type="InterPro" id="IPR036282">
    <property type="entry name" value="Glutathione-S-Trfase_C_sf"/>
</dbReference>
<sequence>MIYQLYYWPGIPGRGEFVRLALEDAGAEYEDVGRRAGADGGANAVSEFLHGGEIGHPHFAPPILKAGDLVVSHVANILQYLALRLDLVPADEASRAWANGLQLTLTDFVAEIHDTHHPIGVSLYYENQQAAAVQRAEGFVQERLPKFLDYFERVLATNGGNEAYLVGTAHSYVDLSLFQVVTGLRYAFPRAMSRLEPELPMLTALVDRVSQRPRVAAYLTSDRRLDFNESGIFRHYPELDR</sequence>
<accession>A0ABQ3DM61</accession>
<dbReference type="InterPro" id="IPR036249">
    <property type="entry name" value="Thioredoxin-like_sf"/>
</dbReference>
<dbReference type="CDD" id="cd03192">
    <property type="entry name" value="GST_C_Sigma_like"/>
    <property type="match status" value="1"/>
</dbReference>
<keyword evidence="4" id="KW-1185">Reference proteome</keyword>
<proteinExistence type="predicted"/>
<evidence type="ECO:0000259" key="1">
    <source>
        <dbReference type="PROSITE" id="PS50404"/>
    </source>
</evidence>
<dbReference type="CDD" id="cd03039">
    <property type="entry name" value="GST_N_Sigma_like"/>
    <property type="match status" value="1"/>
</dbReference>
<dbReference type="RefSeq" id="WP_189442653.1">
    <property type="nucleotide sequence ID" value="NZ_BMZI01000001.1"/>
</dbReference>
<dbReference type="Gene3D" id="1.20.1050.10">
    <property type="match status" value="1"/>
</dbReference>
<dbReference type="InterPro" id="IPR004045">
    <property type="entry name" value="Glutathione_S-Trfase_N"/>
</dbReference>
<feature type="domain" description="GST N-terminal" evidence="1">
    <location>
        <begin position="1"/>
        <end position="89"/>
    </location>
</feature>
<dbReference type="PROSITE" id="PS50405">
    <property type="entry name" value="GST_CTER"/>
    <property type="match status" value="1"/>
</dbReference>
<dbReference type="Pfam" id="PF14497">
    <property type="entry name" value="GST_C_3"/>
    <property type="match status" value="1"/>
</dbReference>
<reference evidence="4" key="1">
    <citation type="journal article" date="2019" name="Int. J. Syst. Evol. Microbiol.">
        <title>The Global Catalogue of Microorganisms (GCM) 10K type strain sequencing project: providing services to taxonomists for standard genome sequencing and annotation.</title>
        <authorList>
            <consortium name="The Broad Institute Genomics Platform"/>
            <consortium name="The Broad Institute Genome Sequencing Center for Infectious Disease"/>
            <person name="Wu L."/>
            <person name="Ma J."/>
        </authorList>
    </citation>
    <scope>NUCLEOTIDE SEQUENCE [LARGE SCALE GENOMIC DNA]</scope>
    <source>
        <strain evidence="4">KCTC 32998</strain>
    </source>
</reference>
<protein>
    <submittedName>
        <fullName evidence="3">Glutathione S-transferase</fullName>
    </submittedName>
</protein>
<dbReference type="InterPro" id="IPR010987">
    <property type="entry name" value="Glutathione-S-Trfase_C-like"/>
</dbReference>
<organism evidence="3 4">
    <name type="scientific">Salinicola rhizosphaerae</name>
    <dbReference type="NCBI Taxonomy" id="1443141"/>
    <lineage>
        <taxon>Bacteria</taxon>
        <taxon>Pseudomonadati</taxon>
        <taxon>Pseudomonadota</taxon>
        <taxon>Gammaproteobacteria</taxon>
        <taxon>Oceanospirillales</taxon>
        <taxon>Halomonadaceae</taxon>
        <taxon>Salinicola</taxon>
    </lineage>
</organism>
<dbReference type="PANTHER" id="PTHR11571:SF263">
    <property type="entry name" value="GLUTATHIONE S-TRANSFERASE"/>
    <property type="match status" value="1"/>
</dbReference>